<dbReference type="InterPro" id="IPR043128">
    <property type="entry name" value="Rev_trsase/Diguanyl_cyclase"/>
</dbReference>
<dbReference type="Gene3D" id="3.30.70.270">
    <property type="match status" value="1"/>
</dbReference>
<dbReference type="CDD" id="cd01949">
    <property type="entry name" value="GGDEF"/>
    <property type="match status" value="1"/>
</dbReference>
<dbReference type="SUPFAM" id="SSF55073">
    <property type="entry name" value="Nucleotide cyclase"/>
    <property type="match status" value="1"/>
</dbReference>
<reference evidence="3" key="1">
    <citation type="submission" date="2020-09" db="EMBL/GenBank/DDBJ databases">
        <title>Draft Genome Sequence of Paenibacillus sp. WST5.</title>
        <authorList>
            <person name="Bao Z."/>
        </authorList>
    </citation>
    <scope>NUCLEOTIDE SEQUENCE</scope>
    <source>
        <strain evidence="3">WST5</strain>
    </source>
</reference>
<dbReference type="PANTHER" id="PTHR44757:SF2">
    <property type="entry name" value="BIOFILM ARCHITECTURE MAINTENANCE PROTEIN MBAA"/>
    <property type="match status" value="1"/>
</dbReference>
<dbReference type="InterPro" id="IPR029787">
    <property type="entry name" value="Nucleotide_cyclase"/>
</dbReference>
<dbReference type="EMBL" id="JACVVD010000003">
    <property type="protein sequence ID" value="MBD0380864.1"/>
    <property type="molecule type" value="Genomic_DNA"/>
</dbReference>
<dbReference type="InterPro" id="IPR052155">
    <property type="entry name" value="Biofilm_reg_signaling"/>
</dbReference>
<dbReference type="InterPro" id="IPR035919">
    <property type="entry name" value="EAL_sf"/>
</dbReference>
<dbReference type="InterPro" id="IPR001633">
    <property type="entry name" value="EAL_dom"/>
</dbReference>
<proteinExistence type="predicted"/>
<dbReference type="Proteomes" id="UP000650466">
    <property type="component" value="Unassembled WGS sequence"/>
</dbReference>
<dbReference type="FunFam" id="3.30.70.270:FF:000001">
    <property type="entry name" value="Diguanylate cyclase domain protein"/>
    <property type="match status" value="1"/>
</dbReference>
<dbReference type="CDD" id="cd01948">
    <property type="entry name" value="EAL"/>
    <property type="match status" value="1"/>
</dbReference>
<dbReference type="FunFam" id="3.20.20.450:FF:000001">
    <property type="entry name" value="Cyclic di-GMP phosphodiesterase yahA"/>
    <property type="match status" value="1"/>
</dbReference>
<organism evidence="3 4">
    <name type="scientific">Paenibacillus sedimenti</name>
    <dbReference type="NCBI Taxonomy" id="2770274"/>
    <lineage>
        <taxon>Bacteria</taxon>
        <taxon>Bacillati</taxon>
        <taxon>Bacillota</taxon>
        <taxon>Bacilli</taxon>
        <taxon>Bacillales</taxon>
        <taxon>Paenibacillaceae</taxon>
        <taxon>Paenibacillus</taxon>
    </lineage>
</organism>
<dbReference type="Pfam" id="PF00563">
    <property type="entry name" value="EAL"/>
    <property type="match status" value="1"/>
</dbReference>
<dbReference type="SMART" id="SM00052">
    <property type="entry name" value="EAL"/>
    <property type="match status" value="1"/>
</dbReference>
<evidence type="ECO:0000313" key="4">
    <source>
        <dbReference type="Proteomes" id="UP000650466"/>
    </source>
</evidence>
<evidence type="ECO:0000259" key="1">
    <source>
        <dbReference type="PROSITE" id="PS50883"/>
    </source>
</evidence>
<name>A0A926KRG7_9BACL</name>
<dbReference type="Pfam" id="PF00990">
    <property type="entry name" value="GGDEF"/>
    <property type="match status" value="1"/>
</dbReference>
<comment type="caution">
    <text evidence="3">The sequence shown here is derived from an EMBL/GenBank/DDBJ whole genome shotgun (WGS) entry which is preliminary data.</text>
</comment>
<keyword evidence="4" id="KW-1185">Reference proteome</keyword>
<sequence>MDPLTQLPNRILFFERLAEALEQSTRCGTYAAVLFIDLDNFKTINDTYGHENGDRVLQEIARRLRDLEEEGHLVSRLGGDEFTVLLKDITEPDIIREITSRIHKALSSHVLLEGRQVEVSASTGVSVFPLDGDDPETLVKNADVAMFQVKQEGKNNVFEYSLKKREEHARNALLERHLRTAVPNGELLLLYQPKLDLRAFETVGVEALLRWNHPTLGMIPPDEFIPLAERKGIIVDIGKWVLHRACSDIKALQQKGFASLHVAVNLSVIQLEKDDIVPVIADVLHLTGPAPRYLEIEITESAVMSKVEAVIEKLHALRDLKVSVAIDDFGTGYSSLSYLKRFPLSSLKVDKCFVHELGTQKADKTIAKAIIDLGHNLGLRVVAEGVETKEQLEILTAQECDEIQGYYISKPLELDNLEQFLLQKTDNETRSR</sequence>
<feature type="domain" description="EAL" evidence="1">
    <location>
        <begin position="171"/>
        <end position="425"/>
    </location>
</feature>
<dbReference type="PROSITE" id="PS50887">
    <property type="entry name" value="GGDEF"/>
    <property type="match status" value="1"/>
</dbReference>
<dbReference type="RefSeq" id="WP_188174614.1">
    <property type="nucleotide sequence ID" value="NZ_JACVVD010000003.1"/>
</dbReference>
<dbReference type="Gene3D" id="3.20.20.450">
    <property type="entry name" value="EAL domain"/>
    <property type="match status" value="1"/>
</dbReference>
<dbReference type="NCBIfam" id="TIGR00254">
    <property type="entry name" value="GGDEF"/>
    <property type="match status" value="1"/>
</dbReference>
<evidence type="ECO:0000313" key="3">
    <source>
        <dbReference type="EMBL" id="MBD0380864.1"/>
    </source>
</evidence>
<gene>
    <name evidence="3" type="ORF">ICC18_12105</name>
</gene>
<dbReference type="SUPFAM" id="SSF141868">
    <property type="entry name" value="EAL domain-like"/>
    <property type="match status" value="1"/>
</dbReference>
<evidence type="ECO:0000259" key="2">
    <source>
        <dbReference type="PROSITE" id="PS50887"/>
    </source>
</evidence>
<accession>A0A926KRG7</accession>
<dbReference type="AlphaFoldDB" id="A0A926KRG7"/>
<dbReference type="SMART" id="SM00267">
    <property type="entry name" value="GGDEF"/>
    <property type="match status" value="1"/>
</dbReference>
<dbReference type="InterPro" id="IPR000160">
    <property type="entry name" value="GGDEF_dom"/>
</dbReference>
<dbReference type="PANTHER" id="PTHR44757">
    <property type="entry name" value="DIGUANYLATE CYCLASE DGCP"/>
    <property type="match status" value="1"/>
</dbReference>
<dbReference type="PROSITE" id="PS50883">
    <property type="entry name" value="EAL"/>
    <property type="match status" value="1"/>
</dbReference>
<protein>
    <submittedName>
        <fullName evidence="3">EAL domain-containing protein</fullName>
    </submittedName>
</protein>
<feature type="domain" description="GGDEF" evidence="2">
    <location>
        <begin position="29"/>
        <end position="162"/>
    </location>
</feature>